<feature type="region of interest" description="Disordered" evidence="1">
    <location>
        <begin position="336"/>
        <end position="379"/>
    </location>
</feature>
<gene>
    <name evidence="2" type="ORF">THAOC_12141</name>
</gene>
<proteinExistence type="predicted"/>
<organism evidence="2 3">
    <name type="scientific">Thalassiosira oceanica</name>
    <name type="common">Marine diatom</name>
    <dbReference type="NCBI Taxonomy" id="159749"/>
    <lineage>
        <taxon>Eukaryota</taxon>
        <taxon>Sar</taxon>
        <taxon>Stramenopiles</taxon>
        <taxon>Ochrophyta</taxon>
        <taxon>Bacillariophyta</taxon>
        <taxon>Coscinodiscophyceae</taxon>
        <taxon>Thalassiosirophycidae</taxon>
        <taxon>Thalassiosirales</taxon>
        <taxon>Thalassiosiraceae</taxon>
        <taxon>Thalassiosira</taxon>
    </lineage>
</organism>
<dbReference type="AlphaFoldDB" id="K0T8P3"/>
<dbReference type="EMBL" id="AGNL01014062">
    <property type="protein sequence ID" value="EJK66892.1"/>
    <property type="molecule type" value="Genomic_DNA"/>
</dbReference>
<comment type="caution">
    <text evidence="2">The sequence shown here is derived from an EMBL/GenBank/DDBJ whole genome shotgun (WGS) entry which is preliminary data.</text>
</comment>
<evidence type="ECO:0000313" key="3">
    <source>
        <dbReference type="Proteomes" id="UP000266841"/>
    </source>
</evidence>
<protein>
    <submittedName>
        <fullName evidence="2">Uncharacterized protein</fullName>
    </submittedName>
</protein>
<feature type="compositionally biased region" description="Low complexity" evidence="1">
    <location>
        <begin position="23"/>
        <end position="38"/>
    </location>
</feature>
<accession>K0T8P3</accession>
<evidence type="ECO:0000313" key="2">
    <source>
        <dbReference type="EMBL" id="EJK66892.1"/>
    </source>
</evidence>
<sequence>MPKMQSGTQETTTLSPPGDSPSRAPAPVAATVTPRPVTGPEAGTDTARSNDNEYVIAPAAYSPLTDAERDEGYAAAFLLSASSRPMPHRPLRSGRTWSALSARGGDDYRRKMGRKLGLLEAMAVVDDDLCEGNEPDRTASPEDGGGLVRRGAIVGDGLQEIRQEEADRAPVPAAEEVGGDDGCRPERDLSRRRRAVRRGQAGFRPGRLHADLEDHMLTVSSSYGLEDVTASGSKGTELFASLWISGGSGGEPPPPFPSMATSSSSARPALPLPRLTVSSSFVLEDVTASVVARRENSFARPKYNKFHVKYNMRKSRSITGPTETDRRRWFGLDRCNGRGIRPDRGAPRPDVLAPRSARSSTTQHDLNPPLRRYGRSGARAPSIYIGREPDAATSIPDGAADAKFNIPVVALACY</sequence>
<feature type="region of interest" description="Disordered" evidence="1">
    <location>
        <begin position="164"/>
        <end position="192"/>
    </location>
</feature>
<feature type="compositionally biased region" description="Polar residues" evidence="1">
    <location>
        <begin position="1"/>
        <end position="15"/>
    </location>
</feature>
<dbReference type="Proteomes" id="UP000266841">
    <property type="component" value="Unassembled WGS sequence"/>
</dbReference>
<keyword evidence="3" id="KW-1185">Reference proteome</keyword>
<name>K0T8P3_THAOC</name>
<evidence type="ECO:0000256" key="1">
    <source>
        <dbReference type="SAM" id="MobiDB-lite"/>
    </source>
</evidence>
<feature type="region of interest" description="Disordered" evidence="1">
    <location>
        <begin position="1"/>
        <end position="53"/>
    </location>
</feature>
<reference evidence="2 3" key="1">
    <citation type="journal article" date="2012" name="Genome Biol.">
        <title>Genome and low-iron response of an oceanic diatom adapted to chronic iron limitation.</title>
        <authorList>
            <person name="Lommer M."/>
            <person name="Specht M."/>
            <person name="Roy A.S."/>
            <person name="Kraemer L."/>
            <person name="Andreson R."/>
            <person name="Gutowska M.A."/>
            <person name="Wolf J."/>
            <person name="Bergner S.V."/>
            <person name="Schilhabel M.B."/>
            <person name="Klostermeier U.C."/>
            <person name="Beiko R.G."/>
            <person name="Rosenstiel P."/>
            <person name="Hippler M."/>
            <person name="Laroche J."/>
        </authorList>
    </citation>
    <scope>NUCLEOTIDE SEQUENCE [LARGE SCALE GENOMIC DNA]</scope>
    <source>
        <strain evidence="2 3">CCMP1005</strain>
    </source>
</reference>